<keyword evidence="8" id="KW-0807">Transducer</keyword>
<protein>
    <submittedName>
        <fullName evidence="11">(spotted green pufferfish) hypothetical protein</fullName>
    </submittedName>
</protein>
<keyword evidence="3 9" id="KW-0812">Transmembrane</keyword>
<sequence>LHFTSLAMNATTVNRSDCPEVNVPIHIFFTIGFVSLAENLLVIVAIFWNRNLHSPMYCFIGSLAAFNTVASIT</sequence>
<evidence type="ECO:0000256" key="7">
    <source>
        <dbReference type="ARBA" id="ARBA00023170"/>
    </source>
</evidence>
<dbReference type="PANTHER" id="PTHR22750">
    <property type="entry name" value="G-PROTEIN COUPLED RECEPTOR"/>
    <property type="match status" value="1"/>
</dbReference>
<dbReference type="KEGG" id="tng:GSTEN00036469G001"/>
<evidence type="ECO:0000313" key="11">
    <source>
        <dbReference type="EMBL" id="CAG14323.1"/>
    </source>
</evidence>
<feature type="non-terminal residue" evidence="11">
    <location>
        <position position="73"/>
    </location>
</feature>
<dbReference type="SUPFAM" id="SSF81321">
    <property type="entry name" value="Family A G protein-coupled receptor-like"/>
    <property type="match status" value="1"/>
</dbReference>
<evidence type="ECO:0000256" key="5">
    <source>
        <dbReference type="ARBA" id="ARBA00023040"/>
    </source>
</evidence>
<dbReference type="EMBL" id="CAAE01021823">
    <property type="protein sequence ID" value="CAG14323.1"/>
    <property type="molecule type" value="Genomic_DNA"/>
</dbReference>
<evidence type="ECO:0000256" key="3">
    <source>
        <dbReference type="ARBA" id="ARBA00022692"/>
    </source>
</evidence>
<proteinExistence type="predicted"/>
<keyword evidence="5" id="KW-0297">G-protein coupled receptor</keyword>
<feature type="transmembrane region" description="Helical" evidence="9">
    <location>
        <begin position="25"/>
        <end position="48"/>
    </location>
</feature>
<dbReference type="OrthoDB" id="9894375at2759"/>
<keyword evidence="7" id="KW-0675">Receptor</keyword>
<dbReference type="GO" id="GO:0004930">
    <property type="term" value="F:G protein-coupled receptor activity"/>
    <property type="evidence" value="ECO:0007669"/>
    <property type="project" value="UniProtKB-KW"/>
</dbReference>
<keyword evidence="6 9" id="KW-0472">Membrane</keyword>
<dbReference type="AlphaFoldDB" id="Q4RBB0"/>
<feature type="domain" description="G-protein coupled receptors family 1 profile" evidence="10">
    <location>
        <begin position="38"/>
        <end position="73"/>
    </location>
</feature>
<evidence type="ECO:0000256" key="2">
    <source>
        <dbReference type="ARBA" id="ARBA00022475"/>
    </source>
</evidence>
<evidence type="ECO:0000256" key="8">
    <source>
        <dbReference type="ARBA" id="ARBA00023224"/>
    </source>
</evidence>
<feature type="non-terminal residue" evidence="11">
    <location>
        <position position="1"/>
    </location>
</feature>
<evidence type="ECO:0000256" key="9">
    <source>
        <dbReference type="SAM" id="Phobius"/>
    </source>
</evidence>
<reference evidence="11" key="1">
    <citation type="journal article" date="2004" name="Nature">
        <title>Genome duplication in the teleost fish Tetraodon nigroviridis reveals the early vertebrate proto-karyotype.</title>
        <authorList>
            <person name="Jaillon O."/>
            <person name="Aury J.-M."/>
            <person name="Brunet F."/>
            <person name="Petit J.-L."/>
            <person name="Stange-Thomann N."/>
            <person name="Mauceli E."/>
            <person name="Bouneau L."/>
            <person name="Fischer C."/>
            <person name="Ozouf-Costaz C."/>
            <person name="Bernot A."/>
            <person name="Nicaud S."/>
            <person name="Jaffe D."/>
            <person name="Fisher S."/>
            <person name="Lutfalla G."/>
            <person name="Dossat C."/>
            <person name="Segurens B."/>
            <person name="Dasilva C."/>
            <person name="Salanoubat M."/>
            <person name="Levy M."/>
            <person name="Boudet N."/>
            <person name="Castellano S."/>
            <person name="Anthouard V."/>
            <person name="Jubin C."/>
            <person name="Castelli V."/>
            <person name="Katinka M."/>
            <person name="Vacherie B."/>
            <person name="Biemont C."/>
            <person name="Skalli Z."/>
            <person name="Cattolico L."/>
            <person name="Poulain J."/>
            <person name="De Berardinis V."/>
            <person name="Cruaud C."/>
            <person name="Duprat S."/>
            <person name="Brottier P."/>
            <person name="Coutanceau J.-P."/>
            <person name="Gouzy J."/>
            <person name="Parra G."/>
            <person name="Lardier G."/>
            <person name="Chapple C."/>
            <person name="McKernan K.J."/>
            <person name="McEwan P."/>
            <person name="Bosak S."/>
            <person name="Kellis M."/>
            <person name="Volff J.-N."/>
            <person name="Guigo R."/>
            <person name="Zody M.C."/>
            <person name="Mesirov J."/>
            <person name="Lindblad-Toh K."/>
            <person name="Birren B."/>
            <person name="Nusbaum C."/>
            <person name="Kahn D."/>
            <person name="Robinson-Rechavi M."/>
            <person name="Laudet V."/>
            <person name="Schachter V."/>
            <person name="Quetier F."/>
            <person name="Saurin W."/>
            <person name="Scarpelli C."/>
            <person name="Wincker P."/>
            <person name="Lander E.S."/>
            <person name="Weissenbach J."/>
            <person name="Roest Crollius H."/>
        </authorList>
    </citation>
    <scope>NUCLEOTIDE SEQUENCE [LARGE SCALE GENOMIC DNA]</scope>
</reference>
<organism evidence="11">
    <name type="scientific">Tetraodon nigroviridis</name>
    <name type="common">Spotted green pufferfish</name>
    <name type="synonym">Chelonodon nigroviridis</name>
    <dbReference type="NCBI Taxonomy" id="99883"/>
    <lineage>
        <taxon>Eukaryota</taxon>
        <taxon>Metazoa</taxon>
        <taxon>Chordata</taxon>
        <taxon>Craniata</taxon>
        <taxon>Vertebrata</taxon>
        <taxon>Euteleostomi</taxon>
        <taxon>Actinopterygii</taxon>
        <taxon>Neopterygii</taxon>
        <taxon>Teleostei</taxon>
        <taxon>Neoteleostei</taxon>
        <taxon>Acanthomorphata</taxon>
        <taxon>Eupercaria</taxon>
        <taxon>Tetraodontiformes</taxon>
        <taxon>Tetradontoidea</taxon>
        <taxon>Tetraodontidae</taxon>
        <taxon>Tetraodon</taxon>
    </lineage>
</organism>
<comment type="caution">
    <text evidence="11">The sequence shown here is derived from an EMBL/GenBank/DDBJ whole genome shotgun (WGS) entry which is preliminary data.</text>
</comment>
<dbReference type="PROSITE" id="PS50262">
    <property type="entry name" value="G_PROTEIN_RECEP_F1_2"/>
    <property type="match status" value="1"/>
</dbReference>
<reference evidence="11" key="2">
    <citation type="submission" date="2004-02" db="EMBL/GenBank/DDBJ databases">
        <authorList>
            <consortium name="Genoscope"/>
            <consortium name="Whitehead Institute Centre for Genome Research"/>
        </authorList>
    </citation>
    <scope>NUCLEOTIDE SEQUENCE</scope>
</reference>
<comment type="subcellular location">
    <subcellularLocation>
        <location evidence="1">Cell membrane</location>
        <topology evidence="1">Multi-pass membrane protein</topology>
    </subcellularLocation>
</comment>
<evidence type="ECO:0000256" key="1">
    <source>
        <dbReference type="ARBA" id="ARBA00004651"/>
    </source>
</evidence>
<keyword evidence="2" id="KW-1003">Cell membrane</keyword>
<evidence type="ECO:0000256" key="4">
    <source>
        <dbReference type="ARBA" id="ARBA00022989"/>
    </source>
</evidence>
<dbReference type="Gene3D" id="1.20.1070.10">
    <property type="entry name" value="Rhodopsin 7-helix transmembrane proteins"/>
    <property type="match status" value="1"/>
</dbReference>
<name>Q4RBB0_TETNG</name>
<evidence type="ECO:0000259" key="10">
    <source>
        <dbReference type="PROSITE" id="PS50262"/>
    </source>
</evidence>
<dbReference type="GO" id="GO:0005886">
    <property type="term" value="C:plasma membrane"/>
    <property type="evidence" value="ECO:0007669"/>
    <property type="project" value="UniProtKB-SubCell"/>
</dbReference>
<gene>
    <name evidence="11" type="ORF">GSTENG00036469001</name>
</gene>
<accession>Q4RBB0</accession>
<keyword evidence="4 9" id="KW-1133">Transmembrane helix</keyword>
<dbReference type="InterPro" id="IPR017452">
    <property type="entry name" value="GPCR_Rhodpsn_7TM"/>
</dbReference>
<evidence type="ECO:0000256" key="6">
    <source>
        <dbReference type="ARBA" id="ARBA00023136"/>
    </source>
</evidence>